<sequence>MVSDIRDFYKQGRTCCLAVPLFQGGIMSILYLNCFLAAFSSCMSFVGPKILALVQPIIAAYAFGALYAIVALLHIYGIVCVETNRVQYFRHFKNFTMYILAILFIMSLGVIILSSSKHEVSTSQCMKVYHFPVDPTFNTKSKQTLTKNGTSSAVQAAMTVCDYFAWAQVGVMAMGWMVMALIQLYFLSKHQVYYELKWEDYLNERGNR</sequence>
<reference evidence="3" key="1">
    <citation type="journal article" date="2011" name="Proc. Natl. Acad. Sci. U.S.A.">
        <title>Obligate biotrophy features unraveled by the genomic analysis of rust fungi.</title>
        <authorList>
            <person name="Duplessis S."/>
            <person name="Cuomo C.A."/>
            <person name="Lin Y.-C."/>
            <person name="Aerts A."/>
            <person name="Tisserant E."/>
            <person name="Veneault-Fourrey C."/>
            <person name="Joly D.L."/>
            <person name="Hacquard S."/>
            <person name="Amselem J."/>
            <person name="Cantarel B.L."/>
            <person name="Chiu R."/>
            <person name="Coutinho P.M."/>
            <person name="Feau N."/>
            <person name="Field M."/>
            <person name="Frey P."/>
            <person name="Gelhaye E."/>
            <person name="Goldberg J."/>
            <person name="Grabherr M.G."/>
            <person name="Kodira C.D."/>
            <person name="Kohler A."/>
            <person name="Kuees U."/>
            <person name="Lindquist E.A."/>
            <person name="Lucas S.M."/>
            <person name="Mago R."/>
            <person name="Mauceli E."/>
            <person name="Morin E."/>
            <person name="Murat C."/>
            <person name="Pangilinan J.L."/>
            <person name="Park R."/>
            <person name="Pearson M."/>
            <person name="Quesneville H."/>
            <person name="Rouhier N."/>
            <person name="Sakthikumar S."/>
            <person name="Salamov A.A."/>
            <person name="Schmutz J."/>
            <person name="Selles B."/>
            <person name="Shapiro H."/>
            <person name="Tanguay P."/>
            <person name="Tuskan G.A."/>
            <person name="Henrissat B."/>
            <person name="Van de Peer Y."/>
            <person name="Rouze P."/>
            <person name="Ellis J.G."/>
            <person name="Dodds P.N."/>
            <person name="Schein J.E."/>
            <person name="Zhong S."/>
            <person name="Hamelin R.C."/>
            <person name="Grigoriev I.V."/>
            <person name="Szabo L.J."/>
            <person name="Martin F."/>
        </authorList>
    </citation>
    <scope>NUCLEOTIDE SEQUENCE [LARGE SCALE GENOMIC DNA]</scope>
    <source>
        <strain evidence="3">98AG31 / pathotype 3-4-7</strain>
    </source>
</reference>
<keyword evidence="1" id="KW-0812">Transmembrane</keyword>
<feature type="transmembrane region" description="Helical" evidence="1">
    <location>
        <begin position="163"/>
        <end position="187"/>
    </location>
</feature>
<accession>F4RDE6</accession>
<keyword evidence="1" id="KW-1133">Transmembrane helix</keyword>
<dbReference type="AlphaFoldDB" id="F4RDE6"/>
<evidence type="ECO:0000313" key="2">
    <source>
        <dbReference type="EMBL" id="EGG09624.1"/>
    </source>
</evidence>
<dbReference type="EMBL" id="GL883097">
    <property type="protein sequence ID" value="EGG09624.1"/>
    <property type="molecule type" value="Genomic_DNA"/>
</dbReference>
<dbReference type="RefSeq" id="XP_007407351.1">
    <property type="nucleotide sequence ID" value="XM_007407289.1"/>
</dbReference>
<organism evidence="3">
    <name type="scientific">Melampsora larici-populina (strain 98AG31 / pathotype 3-4-7)</name>
    <name type="common">Poplar leaf rust fungus</name>
    <dbReference type="NCBI Taxonomy" id="747676"/>
    <lineage>
        <taxon>Eukaryota</taxon>
        <taxon>Fungi</taxon>
        <taxon>Dikarya</taxon>
        <taxon>Basidiomycota</taxon>
        <taxon>Pucciniomycotina</taxon>
        <taxon>Pucciniomycetes</taxon>
        <taxon>Pucciniales</taxon>
        <taxon>Melampsoraceae</taxon>
        <taxon>Melampsora</taxon>
    </lineage>
</organism>
<protein>
    <submittedName>
        <fullName evidence="2">Uncharacterized protein</fullName>
    </submittedName>
</protein>
<keyword evidence="3" id="KW-1185">Reference proteome</keyword>
<dbReference type="OrthoDB" id="2552042at2759"/>
<evidence type="ECO:0000313" key="3">
    <source>
        <dbReference type="Proteomes" id="UP000001072"/>
    </source>
</evidence>
<dbReference type="KEGG" id="mlr:MELLADRAFT_104057"/>
<dbReference type="eggNOG" id="ENOG502T181">
    <property type="taxonomic scope" value="Eukaryota"/>
</dbReference>
<feature type="transmembrane region" description="Helical" evidence="1">
    <location>
        <begin position="95"/>
        <end position="113"/>
    </location>
</feature>
<dbReference type="VEuPathDB" id="FungiDB:MELLADRAFT_104057"/>
<dbReference type="InParanoid" id="F4RDE6"/>
<dbReference type="STRING" id="747676.F4RDE6"/>
<keyword evidence="1" id="KW-0472">Membrane</keyword>
<evidence type="ECO:0000256" key="1">
    <source>
        <dbReference type="SAM" id="Phobius"/>
    </source>
</evidence>
<gene>
    <name evidence="2" type="ORF">MELLADRAFT_104057</name>
</gene>
<feature type="transmembrane region" description="Helical" evidence="1">
    <location>
        <begin position="21"/>
        <end position="46"/>
    </location>
</feature>
<dbReference type="GeneID" id="18922153"/>
<proteinExistence type="predicted"/>
<name>F4RDE6_MELLP</name>
<dbReference type="Proteomes" id="UP000001072">
    <property type="component" value="Unassembled WGS sequence"/>
</dbReference>
<feature type="transmembrane region" description="Helical" evidence="1">
    <location>
        <begin position="58"/>
        <end position="83"/>
    </location>
</feature>
<dbReference type="HOGENOM" id="CLU_1403083_0_0_1"/>